<dbReference type="Pfam" id="PF03011">
    <property type="entry name" value="PFEMP"/>
    <property type="match status" value="1"/>
</dbReference>
<reference evidence="2 3" key="1">
    <citation type="submission" date="2013-02" db="EMBL/GenBank/DDBJ databases">
        <title>The Genome Annotation of Plasmodium falciparum FCH/4.</title>
        <authorList>
            <consortium name="The Broad Institute Genome Sequencing Platform"/>
            <consortium name="The Broad Institute Genome Sequencing Center for Infectious Disease"/>
            <person name="Neafsey D."/>
            <person name="Hoffman S."/>
            <person name="Volkman S."/>
            <person name="Rosenthal P."/>
            <person name="Walker B."/>
            <person name="Young S.K."/>
            <person name="Zeng Q."/>
            <person name="Gargeya S."/>
            <person name="Fitzgerald M."/>
            <person name="Haas B."/>
            <person name="Abouelleil A."/>
            <person name="Allen A.W."/>
            <person name="Alvarado L."/>
            <person name="Arachchi H.M."/>
            <person name="Berlin A.M."/>
            <person name="Chapman S.B."/>
            <person name="Gainer-Dewar J."/>
            <person name="Goldberg J."/>
            <person name="Griggs A."/>
            <person name="Gujja S."/>
            <person name="Hansen M."/>
            <person name="Howarth C."/>
            <person name="Imamovic A."/>
            <person name="Ireland A."/>
            <person name="Larimer J."/>
            <person name="McCowan C."/>
            <person name="Murphy C."/>
            <person name="Pearson M."/>
            <person name="Poon T.W."/>
            <person name="Priest M."/>
            <person name="Roberts A."/>
            <person name="Saif S."/>
            <person name="Shea T."/>
            <person name="Sisk P."/>
            <person name="Sykes S."/>
            <person name="Wortman J."/>
            <person name="Nusbaum C."/>
            <person name="Birren B."/>
        </authorList>
    </citation>
    <scope>NUCLEOTIDE SEQUENCE [LARGE SCALE GENOMIC DNA]</scope>
    <source>
        <strain evidence="2 3">FCH/4</strain>
    </source>
</reference>
<feature type="domain" description="Duffy-binding-like" evidence="1">
    <location>
        <begin position="1"/>
        <end position="38"/>
    </location>
</feature>
<dbReference type="EMBL" id="KI927821">
    <property type="protein sequence ID" value="ETW31977.1"/>
    <property type="molecule type" value="Genomic_DNA"/>
</dbReference>
<reference evidence="2 3" key="2">
    <citation type="submission" date="2013-02" db="EMBL/GenBank/DDBJ databases">
        <title>The Genome Sequence of Plasmodium falciparum FCH/4.</title>
        <authorList>
            <consortium name="The Broad Institute Genome Sequencing Platform"/>
            <consortium name="The Broad Institute Genome Sequencing Center for Infectious Disease"/>
            <person name="Neafsey D."/>
            <person name="Cheeseman I."/>
            <person name="Volkman S."/>
            <person name="Adams J."/>
            <person name="Walker B."/>
            <person name="Young S.K."/>
            <person name="Zeng Q."/>
            <person name="Gargeya S."/>
            <person name="Fitzgerald M."/>
            <person name="Haas B."/>
            <person name="Abouelleil A."/>
            <person name="Alvarado L."/>
            <person name="Arachchi H.M."/>
            <person name="Berlin A.M."/>
            <person name="Chapman S.B."/>
            <person name="Dewar J."/>
            <person name="Goldberg J."/>
            <person name="Griggs A."/>
            <person name="Gujja S."/>
            <person name="Hansen M."/>
            <person name="Howarth C."/>
            <person name="Imamovic A."/>
            <person name="Larimer J."/>
            <person name="McCowan C."/>
            <person name="Murphy C."/>
            <person name="Neiman D."/>
            <person name="Pearson M."/>
            <person name="Priest M."/>
            <person name="Roberts A."/>
            <person name="Saif S."/>
            <person name="Shea T."/>
            <person name="Sisk P."/>
            <person name="Sykes S."/>
            <person name="Wortman J."/>
            <person name="Nusbaum C."/>
            <person name="Birren B."/>
        </authorList>
    </citation>
    <scope>NUCLEOTIDE SEQUENCE [LARGE SCALE GENOMIC DNA]</scope>
    <source>
        <strain evidence="2 3">FCH/4</strain>
    </source>
</reference>
<protein>
    <recommendedName>
        <fullName evidence="1">Duffy-binding-like domain-containing protein</fullName>
    </recommendedName>
</protein>
<accession>A0A024VU47</accession>
<organism evidence="2 3">
    <name type="scientific">Plasmodium falciparum FCH/4</name>
    <dbReference type="NCBI Taxonomy" id="1036724"/>
    <lineage>
        <taxon>Eukaryota</taxon>
        <taxon>Sar</taxon>
        <taxon>Alveolata</taxon>
        <taxon>Apicomplexa</taxon>
        <taxon>Aconoidasida</taxon>
        <taxon>Haemosporida</taxon>
        <taxon>Plasmodiidae</taxon>
        <taxon>Plasmodium</taxon>
        <taxon>Plasmodium (Laverania)</taxon>
    </lineage>
</organism>
<sequence>MYWRGIVGGCLKNGKKTCGKQKCKGECDCFQTRIEKKK</sequence>
<dbReference type="Proteomes" id="UP000030656">
    <property type="component" value="Unassembled WGS sequence"/>
</dbReference>
<name>A0A024VU47_PLAFA</name>
<dbReference type="InterPro" id="IPR004258">
    <property type="entry name" value="DBL"/>
</dbReference>
<dbReference type="SUPFAM" id="SSF140924">
    <property type="entry name" value="Duffy binding domain-like"/>
    <property type="match status" value="1"/>
</dbReference>
<evidence type="ECO:0000313" key="3">
    <source>
        <dbReference type="Proteomes" id="UP000030656"/>
    </source>
</evidence>
<proteinExistence type="predicted"/>
<evidence type="ECO:0000259" key="1">
    <source>
        <dbReference type="Pfam" id="PF03011"/>
    </source>
</evidence>
<dbReference type="Gene3D" id="1.20.58.830">
    <property type="match status" value="1"/>
</dbReference>
<evidence type="ECO:0000313" key="2">
    <source>
        <dbReference type="EMBL" id="ETW31977.1"/>
    </source>
</evidence>
<gene>
    <name evidence="2" type="ORF">PFFCH_00629</name>
</gene>
<dbReference type="AlphaFoldDB" id="A0A024VU47"/>